<gene>
    <name evidence="1" type="ORF">PoB_007636200</name>
</gene>
<evidence type="ECO:0000313" key="1">
    <source>
        <dbReference type="EMBL" id="GFO49857.1"/>
    </source>
</evidence>
<name>A0AAV4DZV2_9GAST</name>
<proteinExistence type="predicted"/>
<protein>
    <submittedName>
        <fullName evidence="1">Uncharacterized protein</fullName>
    </submittedName>
</protein>
<keyword evidence="2" id="KW-1185">Reference proteome</keyword>
<dbReference type="Proteomes" id="UP000735302">
    <property type="component" value="Unassembled WGS sequence"/>
</dbReference>
<sequence length="253" mass="28769">MDTLYSRNSQYGDAFHEVLFAATKEWEERWVFGDRNMSLRVISLSCGCAEKIKKKIRPVAAVGCASNKERGDPELCAEVTKNLHRLAMTGKRKESRSSPGFSQMPVKRLTRREFLEQMKDAAVGSHFSMECRWHRGERLLRSVGTLRFEPLASWSDGGPENVRSLTIHKDQINLSAPFMSPASWQYAQYKVKSAYLGKRQKTLQSVVTFYRDSEGQLHRQFITILADHTADDHHTVITVTRAEPSGSCKVCPQ</sequence>
<dbReference type="AlphaFoldDB" id="A0AAV4DZV2"/>
<evidence type="ECO:0000313" key="2">
    <source>
        <dbReference type="Proteomes" id="UP000735302"/>
    </source>
</evidence>
<organism evidence="1 2">
    <name type="scientific">Plakobranchus ocellatus</name>
    <dbReference type="NCBI Taxonomy" id="259542"/>
    <lineage>
        <taxon>Eukaryota</taxon>
        <taxon>Metazoa</taxon>
        <taxon>Spiralia</taxon>
        <taxon>Lophotrochozoa</taxon>
        <taxon>Mollusca</taxon>
        <taxon>Gastropoda</taxon>
        <taxon>Heterobranchia</taxon>
        <taxon>Euthyneura</taxon>
        <taxon>Panpulmonata</taxon>
        <taxon>Sacoglossa</taxon>
        <taxon>Placobranchoidea</taxon>
        <taxon>Plakobranchidae</taxon>
        <taxon>Plakobranchus</taxon>
    </lineage>
</organism>
<accession>A0AAV4DZV2</accession>
<comment type="caution">
    <text evidence="1">The sequence shown here is derived from an EMBL/GenBank/DDBJ whole genome shotgun (WGS) entry which is preliminary data.</text>
</comment>
<reference evidence="1 2" key="1">
    <citation type="journal article" date="2021" name="Elife">
        <title>Chloroplast acquisition without the gene transfer in kleptoplastic sea slugs, Plakobranchus ocellatus.</title>
        <authorList>
            <person name="Maeda T."/>
            <person name="Takahashi S."/>
            <person name="Yoshida T."/>
            <person name="Shimamura S."/>
            <person name="Takaki Y."/>
            <person name="Nagai Y."/>
            <person name="Toyoda A."/>
            <person name="Suzuki Y."/>
            <person name="Arimoto A."/>
            <person name="Ishii H."/>
            <person name="Satoh N."/>
            <person name="Nishiyama T."/>
            <person name="Hasebe M."/>
            <person name="Maruyama T."/>
            <person name="Minagawa J."/>
            <person name="Obokata J."/>
            <person name="Shigenobu S."/>
        </authorList>
    </citation>
    <scope>NUCLEOTIDE SEQUENCE [LARGE SCALE GENOMIC DNA]</scope>
</reference>
<dbReference type="EMBL" id="BLXT01008519">
    <property type="protein sequence ID" value="GFO49857.1"/>
    <property type="molecule type" value="Genomic_DNA"/>
</dbReference>